<dbReference type="Gene3D" id="3.30.160.20">
    <property type="match status" value="1"/>
</dbReference>
<dbReference type="InterPro" id="IPR045853">
    <property type="entry name" value="Pep_chain_release_fac_I_sf"/>
</dbReference>
<dbReference type="Pfam" id="PF00472">
    <property type="entry name" value="RF-1"/>
    <property type="match status" value="1"/>
</dbReference>
<dbReference type="GO" id="GO:0005739">
    <property type="term" value="C:mitochondrion"/>
    <property type="evidence" value="ECO:0007669"/>
    <property type="project" value="UniProtKB-SubCell"/>
</dbReference>
<dbReference type="InterPro" id="IPR000352">
    <property type="entry name" value="Pep_chain_release_fac_I"/>
</dbReference>
<reference evidence="6" key="1">
    <citation type="submission" date="2021-02" db="EMBL/GenBank/DDBJ databases">
        <authorList>
            <person name="Nowell W R."/>
        </authorList>
    </citation>
    <scope>NUCLEOTIDE SEQUENCE</scope>
</reference>
<protein>
    <recommendedName>
        <fullName evidence="5">Prokaryotic-type class I peptide chain release factors domain-containing protein</fullName>
    </recommendedName>
</protein>
<organism evidence="6 7">
    <name type="scientific">Rotaria sordida</name>
    <dbReference type="NCBI Taxonomy" id="392033"/>
    <lineage>
        <taxon>Eukaryota</taxon>
        <taxon>Metazoa</taxon>
        <taxon>Spiralia</taxon>
        <taxon>Gnathifera</taxon>
        <taxon>Rotifera</taxon>
        <taxon>Eurotatoria</taxon>
        <taxon>Bdelloidea</taxon>
        <taxon>Philodinida</taxon>
        <taxon>Philodinidae</taxon>
        <taxon>Rotaria</taxon>
    </lineage>
</organism>
<evidence type="ECO:0000256" key="2">
    <source>
        <dbReference type="ARBA" id="ARBA00010835"/>
    </source>
</evidence>
<comment type="caution">
    <text evidence="6">The sequence shown here is derived from an EMBL/GenBank/DDBJ whole genome shotgun (WGS) entry which is preliminary data.</text>
</comment>
<evidence type="ECO:0000259" key="5">
    <source>
        <dbReference type="Pfam" id="PF00472"/>
    </source>
</evidence>
<dbReference type="OrthoDB" id="277888at2759"/>
<feature type="domain" description="Prokaryotic-type class I peptide chain release factors" evidence="5">
    <location>
        <begin position="43"/>
        <end position="145"/>
    </location>
</feature>
<keyword evidence="4" id="KW-0496">Mitochondrion</keyword>
<evidence type="ECO:0000313" key="7">
    <source>
        <dbReference type="Proteomes" id="UP000663882"/>
    </source>
</evidence>
<name>A0A813PR15_9BILA</name>
<keyword evidence="3" id="KW-0809">Transit peptide</keyword>
<evidence type="ECO:0000256" key="4">
    <source>
        <dbReference type="ARBA" id="ARBA00023128"/>
    </source>
</evidence>
<proteinExistence type="inferred from homology"/>
<dbReference type="PANTHER" id="PTHR46203:SF1">
    <property type="entry name" value="MITOCHONDRIAL TRANSLATION RELEASE FACTOR IN RESCUE"/>
    <property type="match status" value="1"/>
</dbReference>
<comment type="similarity">
    <text evidence="2">Belongs to the prokaryotic/mitochondrial release factor family.</text>
</comment>
<dbReference type="PANTHER" id="PTHR46203">
    <property type="entry name" value="PROBABLE PEPTIDE CHAIN RELEASE FACTOR C12ORF65"/>
    <property type="match status" value="1"/>
</dbReference>
<sequence>MNFNLCYYKYFCRVICLSIRQSIINNRFISTALPDSWYKRLPSIDEKDIEEKAIKGSGPGGQAINKTQNCCQIKHIPTGIVVTCQQTRFMERNRFLALRQLQERLDVYYNGDQSLVAQYKREKSERKETKRIETKKILEKKRAFKSEQDIYSNSNTNDKLSDKPIE</sequence>
<dbReference type="SUPFAM" id="SSF75620">
    <property type="entry name" value="Release factor"/>
    <property type="match status" value="1"/>
</dbReference>
<accession>A0A813PR15</accession>
<dbReference type="InterPro" id="IPR052405">
    <property type="entry name" value="Mito_Transl_Release_Factor"/>
</dbReference>
<dbReference type="EMBL" id="CAJNOO010000031">
    <property type="protein sequence ID" value="CAF0756499.1"/>
    <property type="molecule type" value="Genomic_DNA"/>
</dbReference>
<evidence type="ECO:0000256" key="1">
    <source>
        <dbReference type="ARBA" id="ARBA00004173"/>
    </source>
</evidence>
<comment type="subcellular location">
    <subcellularLocation>
        <location evidence="1">Mitochondrion</location>
    </subcellularLocation>
</comment>
<evidence type="ECO:0000313" key="6">
    <source>
        <dbReference type="EMBL" id="CAF0756499.1"/>
    </source>
</evidence>
<dbReference type="AlphaFoldDB" id="A0A813PR15"/>
<dbReference type="Proteomes" id="UP000663882">
    <property type="component" value="Unassembled WGS sequence"/>
</dbReference>
<evidence type="ECO:0000256" key="3">
    <source>
        <dbReference type="ARBA" id="ARBA00022946"/>
    </source>
</evidence>
<dbReference type="GO" id="GO:0003747">
    <property type="term" value="F:translation release factor activity"/>
    <property type="evidence" value="ECO:0007669"/>
    <property type="project" value="InterPro"/>
</dbReference>
<gene>
    <name evidence="6" type="ORF">RFH988_LOCUS1596</name>
</gene>